<proteinExistence type="predicted"/>
<reference evidence="1 2" key="1">
    <citation type="submission" date="2015-02" db="EMBL/GenBank/DDBJ databases">
        <authorList>
            <person name="Ju K.-S."/>
            <person name="Doroghazi J.R."/>
            <person name="Metcalf W."/>
        </authorList>
    </citation>
    <scope>NUCLEOTIDE SEQUENCE [LARGE SCALE GENOMIC DNA]</scope>
    <source>
        <strain evidence="1 2">NRRL ISP-5550</strain>
    </source>
</reference>
<sequence length="144" mass="15611">MGELDSALENAAVLAEEYAGYDEGAARRRVARRIAADRARAALGTTGADQDRGRTAATAWDDLVLDAACHVRAARCLDDLTWSLAESRDFAELALHTRSWPHGVDSALLFGCLLHLTDRLEAAQFWFQYAAGAGSRTAAQCLYP</sequence>
<dbReference type="AlphaFoldDB" id="A0A0F4IR55"/>
<dbReference type="Proteomes" id="UP000033551">
    <property type="component" value="Unassembled WGS sequence"/>
</dbReference>
<dbReference type="EMBL" id="JZWV01001323">
    <property type="protein sequence ID" value="KJY23953.1"/>
    <property type="molecule type" value="Genomic_DNA"/>
</dbReference>
<feature type="non-terminal residue" evidence="1">
    <location>
        <position position="144"/>
    </location>
</feature>
<keyword evidence="2" id="KW-1185">Reference proteome</keyword>
<protein>
    <submittedName>
        <fullName evidence="1">Uncharacterized protein</fullName>
    </submittedName>
</protein>
<gene>
    <name evidence="1" type="ORF">VR44_36755</name>
</gene>
<evidence type="ECO:0000313" key="1">
    <source>
        <dbReference type="EMBL" id="KJY23953.1"/>
    </source>
</evidence>
<name>A0A0F4IR55_9ACTN</name>
<organism evidence="1 2">
    <name type="scientific">Streptomyces katrae</name>
    <dbReference type="NCBI Taxonomy" id="68223"/>
    <lineage>
        <taxon>Bacteria</taxon>
        <taxon>Bacillati</taxon>
        <taxon>Actinomycetota</taxon>
        <taxon>Actinomycetes</taxon>
        <taxon>Kitasatosporales</taxon>
        <taxon>Streptomycetaceae</taxon>
        <taxon>Streptomyces</taxon>
    </lineage>
</organism>
<dbReference type="STRING" id="68223.GCA_002028425_06431"/>
<accession>A0A0F4IR55</accession>
<evidence type="ECO:0000313" key="2">
    <source>
        <dbReference type="Proteomes" id="UP000033551"/>
    </source>
</evidence>
<comment type="caution">
    <text evidence="1">The sequence shown here is derived from an EMBL/GenBank/DDBJ whole genome shotgun (WGS) entry which is preliminary data.</text>
</comment>